<dbReference type="NCBIfam" id="NF033539">
    <property type="entry name" value="transpos_IS1380"/>
    <property type="match status" value="1"/>
</dbReference>
<dbReference type="Proteomes" id="UP000234342">
    <property type="component" value="Unassembled WGS sequence"/>
</dbReference>
<proteinExistence type="predicted"/>
<accession>A0A2H1I744</accession>
<evidence type="ECO:0000313" key="3">
    <source>
        <dbReference type="Proteomes" id="UP000234342"/>
    </source>
</evidence>
<keyword evidence="3" id="KW-1185">Reference proteome</keyword>
<dbReference type="InterPro" id="IPR047960">
    <property type="entry name" value="Transpos_IS1380"/>
</dbReference>
<dbReference type="InterPro" id="IPR025668">
    <property type="entry name" value="Tnp_DDE_dom"/>
</dbReference>
<sequence length="473" mass="50914">MLFNHTPTGLSHTFDDERLIADTGLIPLVKLAQDTGLPTAVADRVHILTDKGANPGGKVMSLIAGMLAGADSIDDMNRNRTGGMKHLATSVYAPSTLGQFLRKFTFGHVRALQTACDQSLQRLASRADFFPTRNDSSTPADEMVFVDIDDTVIAVHSARKQGSGHGYTGVRGLNGLLAVASTTSSQPVIIGNRLRKGAVHSARGAKKFTQDALSTVGRLPGVADKRVVLAADSAYYNSDVAAAAKSAGAHITVTARMNPSITKAITSIDETTWTGIQYPQAIWDEDNQEWISEAEVAETEYTAFTTTKNPVTGRLVVRRIPEKNQKKLAKAGQEGLFTVWRYHAVFTTIPADVLDTVQTDKAHRRHAVIEQVNAELKAGPIAHMPAGAFNANAAWLALACMAHNLARTGALLAGGRLSKSRAPTLRAKLISIPARIACHARRVVCHLPTHWPHAHEFGRLWNTVFSPPVPVAT</sequence>
<dbReference type="RefSeq" id="WP_180957273.1">
    <property type="nucleotide sequence ID" value="NZ_FXZE01000002.1"/>
</dbReference>
<evidence type="ECO:0000259" key="1">
    <source>
        <dbReference type="Pfam" id="PF13701"/>
    </source>
</evidence>
<protein>
    <submittedName>
        <fullName evidence="2">Transposase DDE domain-containing protein</fullName>
    </submittedName>
</protein>
<dbReference type="AlphaFoldDB" id="A0A2H1I744"/>
<gene>
    <name evidence="2" type="ORF">BANT10_00635</name>
</gene>
<feature type="domain" description="Transposase DDE" evidence="1">
    <location>
        <begin position="13"/>
        <end position="462"/>
    </location>
</feature>
<dbReference type="Pfam" id="PF13701">
    <property type="entry name" value="DDE_Tnp_1_4"/>
    <property type="match status" value="1"/>
</dbReference>
<reference evidence="3" key="1">
    <citation type="submission" date="2017-03" db="EMBL/GenBank/DDBJ databases">
        <authorList>
            <person name="Monnet C."/>
        </authorList>
    </citation>
    <scope>NUCLEOTIDE SEQUENCE [LARGE SCALE GENOMIC DNA]</scope>
    <source>
        <strain evidence="3">P10</strain>
    </source>
</reference>
<organism evidence="2 3">
    <name type="scientific">Brevibacterium antiquum</name>
    <dbReference type="NCBI Taxonomy" id="234835"/>
    <lineage>
        <taxon>Bacteria</taxon>
        <taxon>Bacillati</taxon>
        <taxon>Actinomycetota</taxon>
        <taxon>Actinomycetes</taxon>
        <taxon>Micrococcales</taxon>
        <taxon>Brevibacteriaceae</taxon>
        <taxon>Brevibacterium</taxon>
    </lineage>
</organism>
<name>A0A2H1I744_9MICO</name>
<evidence type="ECO:0000313" key="2">
    <source>
        <dbReference type="EMBL" id="SMX70862.1"/>
    </source>
</evidence>
<dbReference type="EMBL" id="FXZE01000002">
    <property type="protein sequence ID" value="SMX70862.1"/>
    <property type="molecule type" value="Genomic_DNA"/>
</dbReference>